<evidence type="ECO:0000259" key="3">
    <source>
        <dbReference type="PROSITE" id="PS50966"/>
    </source>
</evidence>
<keyword evidence="1" id="KW-0863">Zinc-finger</keyword>
<dbReference type="Pfam" id="PF10551">
    <property type="entry name" value="MULE"/>
    <property type="match status" value="1"/>
</dbReference>
<keyword evidence="1" id="KW-0479">Metal-binding</keyword>
<gene>
    <name evidence="4" type="ORF">WN944_007716</name>
</gene>
<feature type="region of interest" description="Disordered" evidence="2">
    <location>
        <begin position="953"/>
        <end position="978"/>
    </location>
</feature>
<proteinExistence type="predicted"/>
<dbReference type="PANTHER" id="PTHR31973:SF187">
    <property type="entry name" value="MUTATOR TRANSPOSASE MUDRA PROTEIN"/>
    <property type="match status" value="1"/>
</dbReference>
<comment type="caution">
    <text evidence="4">The sequence shown here is derived from an EMBL/GenBank/DDBJ whole genome shotgun (WGS) entry which is preliminary data.</text>
</comment>
<accession>A0AAP0MT03</accession>
<dbReference type="InterPro" id="IPR007527">
    <property type="entry name" value="Znf_SWIM"/>
</dbReference>
<keyword evidence="5" id="KW-1185">Reference proteome</keyword>
<keyword evidence="1" id="KW-0862">Zinc</keyword>
<evidence type="ECO:0000313" key="5">
    <source>
        <dbReference type="Proteomes" id="UP001428341"/>
    </source>
</evidence>
<dbReference type="PANTHER" id="PTHR31973">
    <property type="entry name" value="POLYPROTEIN, PUTATIVE-RELATED"/>
    <property type="match status" value="1"/>
</dbReference>
<dbReference type="InterPro" id="IPR004332">
    <property type="entry name" value="Transposase_MuDR"/>
</dbReference>
<dbReference type="Pfam" id="PF04434">
    <property type="entry name" value="SWIM"/>
    <property type="match status" value="1"/>
</dbReference>
<evidence type="ECO:0000256" key="1">
    <source>
        <dbReference type="PROSITE-ProRule" id="PRU00325"/>
    </source>
</evidence>
<dbReference type="InterPro" id="IPR018289">
    <property type="entry name" value="MULE_transposase_dom"/>
</dbReference>
<evidence type="ECO:0000313" key="4">
    <source>
        <dbReference type="EMBL" id="KAK9215710.1"/>
    </source>
</evidence>
<dbReference type="GO" id="GO:0008270">
    <property type="term" value="F:zinc ion binding"/>
    <property type="evidence" value="ECO:0007669"/>
    <property type="project" value="UniProtKB-KW"/>
</dbReference>
<feature type="domain" description="SWIM-type" evidence="3">
    <location>
        <begin position="880"/>
        <end position="912"/>
    </location>
</feature>
<reference evidence="4 5" key="1">
    <citation type="submission" date="2024-05" db="EMBL/GenBank/DDBJ databases">
        <title>Haplotype-resolved chromosome-level genome assembly of Huyou (Citrus changshanensis).</title>
        <authorList>
            <person name="Miao C."/>
            <person name="Chen W."/>
            <person name="Wu Y."/>
            <person name="Wang L."/>
            <person name="Zhao S."/>
            <person name="Grierson D."/>
            <person name="Xu C."/>
            <person name="Chen K."/>
        </authorList>
    </citation>
    <scope>NUCLEOTIDE SEQUENCE [LARGE SCALE GENOMIC DNA]</scope>
    <source>
        <strain evidence="4">01-14</strain>
        <tissue evidence="4">Leaf</tissue>
    </source>
</reference>
<protein>
    <recommendedName>
        <fullName evidence="3">SWIM-type domain-containing protein</fullName>
    </recommendedName>
</protein>
<dbReference type="EMBL" id="JBCGBO010000003">
    <property type="protein sequence ID" value="KAK9215710.1"/>
    <property type="molecule type" value="Genomic_DNA"/>
</dbReference>
<feature type="compositionally biased region" description="Polar residues" evidence="2">
    <location>
        <begin position="216"/>
        <end position="234"/>
    </location>
</feature>
<evidence type="ECO:0000256" key="2">
    <source>
        <dbReference type="SAM" id="MobiDB-lite"/>
    </source>
</evidence>
<dbReference type="Proteomes" id="UP001428341">
    <property type="component" value="Unassembled WGS sequence"/>
</dbReference>
<organism evidence="4 5">
    <name type="scientific">Citrus x changshan-huyou</name>
    <dbReference type="NCBI Taxonomy" id="2935761"/>
    <lineage>
        <taxon>Eukaryota</taxon>
        <taxon>Viridiplantae</taxon>
        <taxon>Streptophyta</taxon>
        <taxon>Embryophyta</taxon>
        <taxon>Tracheophyta</taxon>
        <taxon>Spermatophyta</taxon>
        <taxon>Magnoliopsida</taxon>
        <taxon>eudicotyledons</taxon>
        <taxon>Gunneridae</taxon>
        <taxon>Pentapetalae</taxon>
        <taxon>rosids</taxon>
        <taxon>malvids</taxon>
        <taxon>Sapindales</taxon>
        <taxon>Rutaceae</taxon>
        <taxon>Aurantioideae</taxon>
        <taxon>Citrus</taxon>
    </lineage>
</organism>
<sequence length="1394" mass="158297">MDGDDDTTMFVTYKDKTHNLGIVDRDKFSRVSVINKVMVRVYGRKMLFDERFNMSIWQPWDCKKAQIDTDTDLISQLKEHNHHLIYYMQLYLDKIPQNHDSTAKRVLFEPFKPNSSRDPDTNNPATLNLNDPIPLPLHVSTNPTEFSNEKLLPELEATIPITVTTNIMKSLVASDSIQSQSNSQKSPFPSITKIQNKIDANSDLFEDFMDTYFRSPTQNQTTIRTQTEAVTQTSDTEHTDKVSDNNGDNTSCYTPESPSQQLPQNFAQSRNLSPLLNDCPSYHEETDKASEAAFTSLDQNDMVSFLQTQNPESQPIFASNPFNNSSDHGNILNSKAAVGAEYDLDDNVFSLIDSDEDPEHPFGTPNVIKPPTKTVLESEMACVVSDDSDGDYILSDYESGDDDCGLVSDDEGDGGLAKMEAVIRENLYIPSWDPVTFRIGMYFRNFRELAWAIRQHAVENKFKVYRHKFERARITVGCAYYKCPWFLHAGRTRFGGVYLLKRLHNVHTCSRELDNPECTAEFIAVKYEQTFLDHPDTKVDFIIDELRRIYGCKVNRFKVYRAKKMALQRAGADHESSYRLIRSYAQIILNKMPQALALVSVIRFPGEQSQTHFDRFILSFPALRDGFKAGCRPFIGIDGCHLKGPYKGVMLSAVALDANTGIFPVAVCVCSVESTSTWTWFLGHLKTFLEDARQLTFMCDRQKGIQNALALEFPNAHVRFCARHILANLKTKHPHTNFKAFFWAAARACNSRDFDVAMTNLKNIDEGVYETLRRLPPKFWARHAFDNSCKSDHCTNNMTESFNAWLGVQRKVPLLNMLEWMRKKLMKRLVNRRKKAEVGESEIPKRIYDRMMNNLQIGSPNPVARASEWLYEVDHNHRTYIVDLQHHVCDCGHWQLCGIPCIHAMPCIFHSRKELGQFLSPLLKQGSYLRTYGGMIHPIPDKSSWPITPGDEIYPPLVKRPPGRPKMNRRREADEVPPEKKRYRMQCKCCKQFGHNKRGCPINPLNANKRTKHYKTNLKQYMTKTGSAARGLQDRLVGPLSSALGRGSTTVIHMQPYEHVRTTVEVHEPREMQLPPQKTNAFRNQEGPSGTKKMNPQQMANIQVDAPWLGVQGMKIMAVSGISLRENQTTKKKSELNNTGKRKALAFPPYMLIKKDFNCDSPLIKQTLLWNLKIPPLIKFFSESGFDFDELEAPPEQLDILLPKHAEDEELSCAIFIASGSGMPLCYRCKGTPLTNADANADSRTHGLVSLVAEQHHQPPFGRRLSTFANRNRGCDVVVVIIVIVRIIIINSRRLLPRRTPILEVHELKPTGFVFFLFVCDPGLKTCNPETRIFSGLTRTEHVLIKSGFKSGFGTTFWCPGPEPETPNPDLDSEIAIPSGVNCDIDTSVTHGGL</sequence>
<name>A0AAP0MT03_9ROSI</name>
<feature type="region of interest" description="Disordered" evidence="2">
    <location>
        <begin position="216"/>
        <end position="263"/>
    </location>
</feature>
<dbReference type="Pfam" id="PF03108">
    <property type="entry name" value="DBD_Tnp_Mut"/>
    <property type="match status" value="1"/>
</dbReference>
<dbReference type="PROSITE" id="PS50966">
    <property type="entry name" value="ZF_SWIM"/>
    <property type="match status" value="1"/>
</dbReference>
<feature type="compositionally biased region" description="Polar residues" evidence="2">
    <location>
        <begin position="244"/>
        <end position="263"/>
    </location>
</feature>